<dbReference type="PANTHER" id="PTHR22916:SF3">
    <property type="entry name" value="UDP-GLCNAC:BETAGAL BETA-1,3-N-ACETYLGLUCOSAMINYLTRANSFERASE-LIKE PROTEIN 1"/>
    <property type="match status" value="1"/>
</dbReference>
<dbReference type="CDD" id="cd00761">
    <property type="entry name" value="Glyco_tranf_GTA_type"/>
    <property type="match status" value="1"/>
</dbReference>
<dbReference type="AlphaFoldDB" id="A0A6C0AXZ4"/>
<feature type="domain" description="Glycosyltransferase 2-like" evidence="1">
    <location>
        <begin position="5"/>
        <end position="150"/>
    </location>
</feature>
<dbReference type="InterPro" id="IPR001173">
    <property type="entry name" value="Glyco_trans_2-like"/>
</dbReference>
<sequence length="246" mass="28645">MDLVSIIIPSFNRFKYLLNAIDSVLSQTYKNIEIIIVNDCSTEEDYYNFNFKEYFGDNVFIVHLPRNSRSYLGKVCGGGHARNIGIMLSKGKYIGFLDDDDYFLSTKVEKQINAMKQYNCKMSCTEGYIGNGIYNPENTYKVFHYKGYYWNGLLNHFKNKPELLKNMYKNEINIWDKEAIYTHNATIGGSSIIINSDLISKVGYFPISGYAEDWYYWKELIKHTNCVALRESLVYIDNNHGNGRCW</sequence>
<reference evidence="2" key="1">
    <citation type="journal article" date="2020" name="Nature">
        <title>Giant virus diversity and host interactions through global metagenomics.</title>
        <authorList>
            <person name="Schulz F."/>
            <person name="Roux S."/>
            <person name="Paez-Espino D."/>
            <person name="Jungbluth S."/>
            <person name="Walsh D.A."/>
            <person name="Denef V.J."/>
            <person name="McMahon K.D."/>
            <person name="Konstantinidis K.T."/>
            <person name="Eloe-Fadrosh E.A."/>
            <person name="Kyrpides N.C."/>
            <person name="Woyke T."/>
        </authorList>
    </citation>
    <scope>NUCLEOTIDE SEQUENCE</scope>
    <source>
        <strain evidence="2">GVMAG-S-ERX556022-25</strain>
    </source>
</reference>
<accession>A0A6C0AXZ4</accession>
<evidence type="ECO:0000313" key="2">
    <source>
        <dbReference type="EMBL" id="QHS84847.1"/>
    </source>
</evidence>
<dbReference type="InterPro" id="IPR029044">
    <property type="entry name" value="Nucleotide-diphossugar_trans"/>
</dbReference>
<name>A0A6C0AXZ4_9ZZZZ</name>
<evidence type="ECO:0000259" key="1">
    <source>
        <dbReference type="Pfam" id="PF00535"/>
    </source>
</evidence>
<dbReference type="Pfam" id="PF00535">
    <property type="entry name" value="Glycos_transf_2"/>
    <property type="match status" value="1"/>
</dbReference>
<organism evidence="2">
    <name type="scientific">viral metagenome</name>
    <dbReference type="NCBI Taxonomy" id="1070528"/>
    <lineage>
        <taxon>unclassified sequences</taxon>
        <taxon>metagenomes</taxon>
        <taxon>organismal metagenomes</taxon>
    </lineage>
</organism>
<dbReference type="Gene3D" id="3.90.550.10">
    <property type="entry name" value="Spore Coat Polysaccharide Biosynthesis Protein SpsA, Chain A"/>
    <property type="match status" value="1"/>
</dbReference>
<dbReference type="SUPFAM" id="SSF53448">
    <property type="entry name" value="Nucleotide-diphospho-sugar transferases"/>
    <property type="match status" value="1"/>
</dbReference>
<proteinExistence type="predicted"/>
<dbReference type="EMBL" id="MN738816">
    <property type="protein sequence ID" value="QHS84847.1"/>
    <property type="molecule type" value="Genomic_DNA"/>
</dbReference>
<dbReference type="PANTHER" id="PTHR22916">
    <property type="entry name" value="GLYCOSYLTRANSFERASE"/>
    <property type="match status" value="1"/>
</dbReference>
<protein>
    <recommendedName>
        <fullName evidence="1">Glycosyltransferase 2-like domain-containing protein</fullName>
    </recommendedName>
</protein>
<dbReference type="GO" id="GO:0016758">
    <property type="term" value="F:hexosyltransferase activity"/>
    <property type="evidence" value="ECO:0007669"/>
    <property type="project" value="UniProtKB-ARBA"/>
</dbReference>